<keyword evidence="1" id="KW-0862">Zinc</keyword>
<dbReference type="InterPro" id="IPR000315">
    <property type="entry name" value="Znf_B-box"/>
</dbReference>
<accession>A0AA88YNI4</accession>
<keyword evidence="1" id="KW-0479">Metal-binding</keyword>
<dbReference type="PROSITE" id="PS50119">
    <property type="entry name" value="ZF_BBOX"/>
    <property type="match status" value="1"/>
</dbReference>
<evidence type="ECO:0000256" key="1">
    <source>
        <dbReference type="PROSITE-ProRule" id="PRU00024"/>
    </source>
</evidence>
<dbReference type="AlphaFoldDB" id="A0AA88YNI4"/>
<comment type="caution">
    <text evidence="3">The sequence shown here is derived from an EMBL/GenBank/DDBJ whole genome shotgun (WGS) entry which is preliminary data.</text>
</comment>
<feature type="domain" description="B box-type" evidence="2">
    <location>
        <begin position="231"/>
        <end position="281"/>
    </location>
</feature>
<dbReference type="GO" id="GO:0008270">
    <property type="term" value="F:zinc ion binding"/>
    <property type="evidence" value="ECO:0007669"/>
    <property type="project" value="UniProtKB-KW"/>
</dbReference>
<organism evidence="3 4">
    <name type="scientific">Pinctada imbricata</name>
    <name type="common">Atlantic pearl-oyster</name>
    <name type="synonym">Pinctada martensii</name>
    <dbReference type="NCBI Taxonomy" id="66713"/>
    <lineage>
        <taxon>Eukaryota</taxon>
        <taxon>Metazoa</taxon>
        <taxon>Spiralia</taxon>
        <taxon>Lophotrochozoa</taxon>
        <taxon>Mollusca</taxon>
        <taxon>Bivalvia</taxon>
        <taxon>Autobranchia</taxon>
        <taxon>Pteriomorphia</taxon>
        <taxon>Pterioida</taxon>
        <taxon>Pterioidea</taxon>
        <taxon>Pteriidae</taxon>
        <taxon>Pinctada</taxon>
    </lineage>
</organism>
<keyword evidence="4" id="KW-1185">Reference proteome</keyword>
<evidence type="ECO:0000313" key="4">
    <source>
        <dbReference type="Proteomes" id="UP001186944"/>
    </source>
</evidence>
<sequence>MTSQYYSHLVSYLDAERDGDDSSTIYFNDGDYTATTYLSDVDDSSTTLYIDDVLSINNPTFADYLSSIYPSELEVKETSETNNSASYLDIMLSYDIDGHMITALYDKRDDFNFSITNFPFLSSNIPSSPAYGVFMFQLIRYARASTKYTDFVLRARRLSDKLLSQGYVCDRLTSSLGKFYGRYGNSSYTMMSHSPEWWMIFCHRPFEPSNQKLYSMSSEMEVTGCMASQPVSERLCEPCEKAKKDVKARTLCYECHVLLCEPCSDYHQRLKSTKDHNLIELINFIKKSASKNESSTSNPTSSSVNEDELASDYLENVILREDTILYHGAQVATESTSEKHTSFNTS</sequence>
<gene>
    <name evidence="3" type="ORF">FSP39_008926</name>
</gene>
<dbReference type="CDD" id="cd19757">
    <property type="entry name" value="Bbox1"/>
    <property type="match status" value="1"/>
</dbReference>
<evidence type="ECO:0000313" key="3">
    <source>
        <dbReference type="EMBL" id="KAK3108484.1"/>
    </source>
</evidence>
<dbReference type="Gene3D" id="3.30.160.60">
    <property type="entry name" value="Classic Zinc Finger"/>
    <property type="match status" value="1"/>
</dbReference>
<dbReference type="PANTHER" id="PTHR21301:SF10">
    <property type="entry name" value="REVERSE TRANSCRIPTASE DOMAIN-CONTAINING PROTEIN"/>
    <property type="match status" value="1"/>
</dbReference>
<keyword evidence="1" id="KW-0863">Zinc-finger</keyword>
<evidence type="ECO:0000259" key="2">
    <source>
        <dbReference type="PROSITE" id="PS50119"/>
    </source>
</evidence>
<protein>
    <recommendedName>
        <fullName evidence="2">B box-type domain-containing protein</fullName>
    </recommendedName>
</protein>
<dbReference type="EMBL" id="VSWD01000001">
    <property type="protein sequence ID" value="KAK3108484.1"/>
    <property type="molecule type" value="Genomic_DNA"/>
</dbReference>
<dbReference type="PANTHER" id="PTHR21301">
    <property type="entry name" value="REVERSE TRANSCRIPTASE"/>
    <property type="match status" value="1"/>
</dbReference>
<reference evidence="3" key="1">
    <citation type="submission" date="2019-08" db="EMBL/GenBank/DDBJ databases">
        <title>The improved chromosome-level genome for the pearl oyster Pinctada fucata martensii using PacBio sequencing and Hi-C.</title>
        <authorList>
            <person name="Zheng Z."/>
        </authorList>
    </citation>
    <scope>NUCLEOTIDE SEQUENCE</scope>
    <source>
        <strain evidence="3">ZZ-2019</strain>
        <tissue evidence="3">Adductor muscle</tissue>
    </source>
</reference>
<name>A0AA88YNI4_PINIB</name>
<dbReference type="Proteomes" id="UP001186944">
    <property type="component" value="Unassembled WGS sequence"/>
</dbReference>
<proteinExistence type="predicted"/>